<organism evidence="1 2">
    <name type="scientific">Pluteus cervinus</name>
    <dbReference type="NCBI Taxonomy" id="181527"/>
    <lineage>
        <taxon>Eukaryota</taxon>
        <taxon>Fungi</taxon>
        <taxon>Dikarya</taxon>
        <taxon>Basidiomycota</taxon>
        <taxon>Agaricomycotina</taxon>
        <taxon>Agaricomycetes</taxon>
        <taxon>Agaricomycetidae</taxon>
        <taxon>Agaricales</taxon>
        <taxon>Pluteineae</taxon>
        <taxon>Pluteaceae</taxon>
        <taxon>Pluteus</taxon>
    </lineage>
</organism>
<accession>A0ACD3A8P2</accession>
<keyword evidence="2" id="KW-1185">Reference proteome</keyword>
<dbReference type="Proteomes" id="UP000308600">
    <property type="component" value="Unassembled WGS sequence"/>
</dbReference>
<protein>
    <submittedName>
        <fullName evidence="1">Uncharacterized protein</fullName>
    </submittedName>
</protein>
<gene>
    <name evidence="1" type="ORF">BDN72DRAFT_849063</name>
</gene>
<sequence>MEIPDDIWIYIARFLAPQTLRGLYSVNRVFFELAFDERYRDISFVQIDSRSLRKVQRLMDPFVAKRVRRLRINPVWFKDAETTNLPFNDDSDVPGCFQGVQLSVPSLVRSLSTRLQITQKPLRPLHRIPRELIHQYSNEIISGFTNVISFVIVTRWVPHPKNLLPFLAGSWNTFGASLRKITLNAPLGEFQALLPPADMLVCLEELTLRFVTDMSRTDADADTNMLKNVIVPFVNQFSTRLLRLNIMSSALGDHSCVFLDMNQCPNLTSLSLDIAFYPPLLSKPEGLTKVLRDHADNLQHVRLQSHESFRLPSREGTSHDFFCRWMQEIVKDDDILANLQSLVIEPTNDLALPSSLETALPLIQRSCDSLTTLILTDRCLKFEDVTTLAKAFAHRPPMRGLKNFHVKTVSLNPQLFDMFAENLKGLDDLQISFLALLSDVKKEGIMEVDDEATDATDIKPFLKQMEGRLYPNWHLYSLWVWQLSHMTTQLAHNILSALTSSIPSLRMFHRADHANWHALFN</sequence>
<reference evidence="1 2" key="1">
    <citation type="journal article" date="2019" name="Nat. Ecol. Evol.">
        <title>Megaphylogeny resolves global patterns of mushroom evolution.</title>
        <authorList>
            <person name="Varga T."/>
            <person name="Krizsan K."/>
            <person name="Foldi C."/>
            <person name="Dima B."/>
            <person name="Sanchez-Garcia M."/>
            <person name="Sanchez-Ramirez S."/>
            <person name="Szollosi G.J."/>
            <person name="Szarkandi J.G."/>
            <person name="Papp V."/>
            <person name="Albert L."/>
            <person name="Andreopoulos W."/>
            <person name="Angelini C."/>
            <person name="Antonin V."/>
            <person name="Barry K.W."/>
            <person name="Bougher N.L."/>
            <person name="Buchanan P."/>
            <person name="Buyck B."/>
            <person name="Bense V."/>
            <person name="Catcheside P."/>
            <person name="Chovatia M."/>
            <person name="Cooper J."/>
            <person name="Damon W."/>
            <person name="Desjardin D."/>
            <person name="Finy P."/>
            <person name="Geml J."/>
            <person name="Haridas S."/>
            <person name="Hughes K."/>
            <person name="Justo A."/>
            <person name="Karasinski D."/>
            <person name="Kautmanova I."/>
            <person name="Kiss B."/>
            <person name="Kocsube S."/>
            <person name="Kotiranta H."/>
            <person name="LaButti K.M."/>
            <person name="Lechner B.E."/>
            <person name="Liimatainen K."/>
            <person name="Lipzen A."/>
            <person name="Lukacs Z."/>
            <person name="Mihaltcheva S."/>
            <person name="Morgado L.N."/>
            <person name="Niskanen T."/>
            <person name="Noordeloos M.E."/>
            <person name="Ohm R.A."/>
            <person name="Ortiz-Santana B."/>
            <person name="Ovrebo C."/>
            <person name="Racz N."/>
            <person name="Riley R."/>
            <person name="Savchenko A."/>
            <person name="Shiryaev A."/>
            <person name="Soop K."/>
            <person name="Spirin V."/>
            <person name="Szebenyi C."/>
            <person name="Tomsovsky M."/>
            <person name="Tulloss R.E."/>
            <person name="Uehling J."/>
            <person name="Grigoriev I.V."/>
            <person name="Vagvolgyi C."/>
            <person name="Papp T."/>
            <person name="Martin F.M."/>
            <person name="Miettinen O."/>
            <person name="Hibbett D.S."/>
            <person name="Nagy L.G."/>
        </authorList>
    </citation>
    <scope>NUCLEOTIDE SEQUENCE [LARGE SCALE GENOMIC DNA]</scope>
    <source>
        <strain evidence="1 2">NL-1719</strain>
    </source>
</reference>
<name>A0ACD3A8P2_9AGAR</name>
<dbReference type="EMBL" id="ML208606">
    <property type="protein sequence ID" value="TFK62095.1"/>
    <property type="molecule type" value="Genomic_DNA"/>
</dbReference>
<evidence type="ECO:0000313" key="2">
    <source>
        <dbReference type="Proteomes" id="UP000308600"/>
    </source>
</evidence>
<evidence type="ECO:0000313" key="1">
    <source>
        <dbReference type="EMBL" id="TFK62095.1"/>
    </source>
</evidence>
<proteinExistence type="predicted"/>